<dbReference type="GO" id="GO:0008081">
    <property type="term" value="F:phosphoric diester hydrolase activity"/>
    <property type="evidence" value="ECO:0007669"/>
    <property type="project" value="InterPro"/>
</dbReference>
<gene>
    <name evidence="2" type="ORF">FP2506_08086</name>
</gene>
<dbReference type="RefSeq" id="WP_007066759.1">
    <property type="nucleotide sequence ID" value="NZ_DS022272.1"/>
</dbReference>
<proteinExistence type="predicted"/>
<keyword evidence="3" id="KW-1185">Reference proteome</keyword>
<dbReference type="EMBL" id="AATP01000001">
    <property type="protein sequence ID" value="EAU42785.1"/>
    <property type="molecule type" value="Genomic_DNA"/>
</dbReference>
<dbReference type="InterPro" id="IPR017946">
    <property type="entry name" value="PLC-like_Pdiesterase_TIM-brl"/>
</dbReference>
<evidence type="ECO:0000313" key="3">
    <source>
        <dbReference type="Proteomes" id="UP000004310"/>
    </source>
</evidence>
<dbReference type="eggNOG" id="COG0584">
    <property type="taxonomic scope" value="Bacteria"/>
</dbReference>
<dbReference type="PANTHER" id="PTHR46211:SF1">
    <property type="entry name" value="GLYCEROPHOSPHODIESTER PHOSPHODIESTERASE, CYTOPLASMIC"/>
    <property type="match status" value="1"/>
</dbReference>
<dbReference type="Proteomes" id="UP000004310">
    <property type="component" value="Unassembled WGS sequence"/>
</dbReference>
<accession>Q0G6C9</accession>
<dbReference type="PROSITE" id="PS51704">
    <property type="entry name" value="GP_PDE"/>
    <property type="match status" value="1"/>
</dbReference>
<dbReference type="SUPFAM" id="SSF51695">
    <property type="entry name" value="PLC-like phosphodiesterases"/>
    <property type="match status" value="1"/>
</dbReference>
<dbReference type="Pfam" id="PF03009">
    <property type="entry name" value="GDPD"/>
    <property type="match status" value="1"/>
</dbReference>
<reference evidence="2 3" key="1">
    <citation type="journal article" date="2010" name="J. Bacteriol.">
        <title>Genome sequence of Fulvimarina pelagi HTCC2506T, a Mn(II)-oxidizing alphaproteobacterium possessing an aerobic anoxygenic photosynthetic gene cluster and Xanthorhodopsin.</title>
        <authorList>
            <person name="Kang I."/>
            <person name="Oh H.M."/>
            <person name="Lim S.I."/>
            <person name="Ferriera S."/>
            <person name="Giovannoni S.J."/>
            <person name="Cho J.C."/>
        </authorList>
    </citation>
    <scope>NUCLEOTIDE SEQUENCE [LARGE SCALE GENOMIC DNA]</scope>
    <source>
        <strain evidence="2 3">HTCC2506</strain>
    </source>
</reference>
<dbReference type="HOGENOM" id="CLU_030006_10_0_5"/>
<protein>
    <recommendedName>
        <fullName evidence="1">GP-PDE domain-containing protein</fullName>
    </recommendedName>
</protein>
<sequence length="249" mass="26952">MSGTGDGAPLWLTARPYAHRGLHDGNHAVLENSRAAAKLAIDHDFGIECDLQLSRDGVPVVFHDHHLGRLTGRDMGVDALAAAELSSLNLSGTDETIPTLTELLDLVAGRVPLLVELKSRADVDPEVLAASVAARLSTYDGPLALMSFDTEAVAACRRHIACRPVGLTAEGVRAESLATHDAVARTGLDFISYDHRHLPNRLTEDLRKQGIPVLCWTIRSEVEARTALTHCDQITFEGFLPGRDLFPDK</sequence>
<dbReference type="PANTHER" id="PTHR46211">
    <property type="entry name" value="GLYCEROPHOSPHORYL DIESTER PHOSPHODIESTERASE"/>
    <property type="match status" value="1"/>
</dbReference>
<dbReference type="InterPro" id="IPR030395">
    <property type="entry name" value="GP_PDE_dom"/>
</dbReference>
<evidence type="ECO:0000259" key="1">
    <source>
        <dbReference type="PROSITE" id="PS51704"/>
    </source>
</evidence>
<dbReference type="STRING" id="217511.GCA_001463845_00389"/>
<organism evidence="2 3">
    <name type="scientific">Fulvimarina pelagi HTCC2506</name>
    <dbReference type="NCBI Taxonomy" id="314231"/>
    <lineage>
        <taxon>Bacteria</taxon>
        <taxon>Pseudomonadati</taxon>
        <taxon>Pseudomonadota</taxon>
        <taxon>Alphaproteobacteria</taxon>
        <taxon>Hyphomicrobiales</taxon>
        <taxon>Aurantimonadaceae</taxon>
        <taxon>Fulvimarina</taxon>
    </lineage>
</organism>
<dbReference type="GO" id="GO:0006629">
    <property type="term" value="P:lipid metabolic process"/>
    <property type="evidence" value="ECO:0007669"/>
    <property type="project" value="InterPro"/>
</dbReference>
<comment type="caution">
    <text evidence="2">The sequence shown here is derived from an EMBL/GenBank/DDBJ whole genome shotgun (WGS) entry which is preliminary data.</text>
</comment>
<evidence type="ECO:0000313" key="2">
    <source>
        <dbReference type="EMBL" id="EAU42785.1"/>
    </source>
</evidence>
<dbReference type="Gene3D" id="3.20.20.190">
    <property type="entry name" value="Phosphatidylinositol (PI) phosphodiesterase"/>
    <property type="match status" value="1"/>
</dbReference>
<dbReference type="AlphaFoldDB" id="Q0G6C9"/>
<name>Q0G6C9_9HYPH</name>
<feature type="domain" description="GP-PDE" evidence="1">
    <location>
        <begin position="14"/>
        <end position="249"/>
    </location>
</feature>